<evidence type="ECO:0000256" key="4">
    <source>
        <dbReference type="ARBA" id="ARBA00004613"/>
    </source>
</evidence>
<comment type="catalytic activity">
    <reaction evidence="1">
        <text>Endonucleolytic cleavage to 5'-phosphodinucleotide and 5'-phosphooligonucleotide end-products.</text>
        <dbReference type="EC" id="3.1.21.1"/>
    </reaction>
</comment>
<evidence type="ECO:0000256" key="7">
    <source>
        <dbReference type="ARBA" id="ARBA00014366"/>
    </source>
</evidence>
<comment type="similarity">
    <text evidence="5">Belongs to the DNase I family.</text>
</comment>
<keyword evidence="15" id="KW-0325">Glycoprotein</keyword>
<dbReference type="GO" id="GO:0006915">
    <property type="term" value="P:apoptotic process"/>
    <property type="evidence" value="ECO:0007669"/>
    <property type="project" value="UniProtKB-KW"/>
</dbReference>
<evidence type="ECO:0000256" key="6">
    <source>
        <dbReference type="ARBA" id="ARBA00012651"/>
    </source>
</evidence>
<dbReference type="GO" id="GO:0003677">
    <property type="term" value="F:DNA binding"/>
    <property type="evidence" value="ECO:0007669"/>
    <property type="project" value="TreeGrafter"/>
</dbReference>
<evidence type="ECO:0000256" key="17">
    <source>
        <dbReference type="ARBA" id="ARBA00023329"/>
    </source>
</evidence>
<dbReference type="GO" id="GO:0003779">
    <property type="term" value="F:actin binding"/>
    <property type="evidence" value="ECO:0007669"/>
    <property type="project" value="UniProtKB-KW"/>
</dbReference>
<evidence type="ECO:0000256" key="18">
    <source>
        <dbReference type="ARBA" id="ARBA00024324"/>
    </source>
</evidence>
<dbReference type="PANTHER" id="PTHR11371:SF27">
    <property type="entry name" value="DEOXYRIBONUCLEASE-1"/>
    <property type="match status" value="1"/>
</dbReference>
<dbReference type="GO" id="GO:0005576">
    <property type="term" value="C:extracellular region"/>
    <property type="evidence" value="ECO:0007669"/>
    <property type="project" value="UniProtKB-SubCell"/>
</dbReference>
<keyword evidence="17" id="KW-0968">Cytoplasmic vesicle</keyword>
<evidence type="ECO:0000256" key="2">
    <source>
        <dbReference type="ARBA" id="ARBA00001913"/>
    </source>
</evidence>
<keyword evidence="8" id="KW-0964">Secreted</keyword>
<evidence type="ECO:0000256" key="1">
    <source>
        <dbReference type="ARBA" id="ARBA00000688"/>
    </source>
</evidence>
<keyword evidence="14" id="KW-1015">Disulfide bond</keyword>
<organism evidence="22 23">
    <name type="scientific">Anas platyrhynchos platyrhynchos</name>
    <name type="common">Northern mallard</name>
    <dbReference type="NCBI Taxonomy" id="8840"/>
    <lineage>
        <taxon>Eukaryota</taxon>
        <taxon>Metazoa</taxon>
        <taxon>Chordata</taxon>
        <taxon>Craniata</taxon>
        <taxon>Vertebrata</taxon>
        <taxon>Euteleostomi</taxon>
        <taxon>Archelosauria</taxon>
        <taxon>Archosauria</taxon>
        <taxon>Dinosauria</taxon>
        <taxon>Saurischia</taxon>
        <taxon>Theropoda</taxon>
        <taxon>Coelurosauria</taxon>
        <taxon>Aves</taxon>
        <taxon>Neognathae</taxon>
        <taxon>Galloanserae</taxon>
        <taxon>Anseriformes</taxon>
        <taxon>Anatidae</taxon>
        <taxon>Anatinae</taxon>
        <taxon>Anas</taxon>
    </lineage>
</organism>
<name>A0A493U299_ANAPP</name>
<evidence type="ECO:0000256" key="15">
    <source>
        <dbReference type="ARBA" id="ARBA00023180"/>
    </source>
</evidence>
<reference evidence="22" key="2">
    <citation type="submission" date="2025-08" db="UniProtKB">
        <authorList>
            <consortium name="Ensembl"/>
        </authorList>
    </citation>
    <scope>IDENTIFICATION</scope>
</reference>
<dbReference type="GO" id="GO:0004530">
    <property type="term" value="F:deoxyribonuclease I activity"/>
    <property type="evidence" value="ECO:0007669"/>
    <property type="project" value="UniProtKB-EC"/>
</dbReference>
<keyword evidence="16" id="KW-0009">Actin-binding</keyword>
<proteinExistence type="inferred from homology"/>
<dbReference type="Ensembl" id="ENSAPLT00000047686.1">
    <property type="protein sequence ID" value="ENSAPLP00000032164.1"/>
    <property type="gene ID" value="ENSAPLG00000021029.1"/>
</dbReference>
<comment type="subcellular location">
    <subcellularLocation>
        <location evidence="3">Nucleus envelope</location>
    </subcellularLocation>
    <subcellularLocation>
        <location evidence="4">Secreted</location>
    </subcellularLocation>
    <subcellularLocation>
        <location evidence="18">Zymogen granule</location>
    </subcellularLocation>
</comment>
<evidence type="ECO:0000256" key="13">
    <source>
        <dbReference type="ARBA" id="ARBA00022837"/>
    </source>
</evidence>
<feature type="region of interest" description="Disordered" evidence="20">
    <location>
        <begin position="61"/>
        <end position="82"/>
    </location>
</feature>
<evidence type="ECO:0000256" key="16">
    <source>
        <dbReference type="ARBA" id="ARBA00023203"/>
    </source>
</evidence>
<sequence>MGAPGAWVPAQHSRHCVLLPTTCHLLCPISCHLPLPAISHRLSFPTSCCCLCLPRTHSPAPLSLPPPSPTPNQGSLLKGQEKSSGAVLAAGAECCLSGRAGGVRGSAPARRAQQRAGRDRCARRRLHGRHQQVGNRCKWHRGAWLPPQGSEVGLDTAPGPWHVPAAVLGWIHPVGDLTRPSERVPPRSVWAGRGDAAPGWPQCPSWGLSPHTVQRARWVLLPCMILGSRCCPVMAMLQGFGSGHAERTARGRLAQPGVGRAHPRGHPVPHFAPQNVLFLGDFNADCSYVTASQWPSIRLRNLQACEWLIPDSADTTVGSTNCAYDRIVACGSALRQAVEPSSAAVNNFQANFRIQNKDALAVSDHFPVEVTLKSR</sequence>
<dbReference type="GO" id="GO:0006308">
    <property type="term" value="P:DNA catabolic process"/>
    <property type="evidence" value="ECO:0007669"/>
    <property type="project" value="InterPro"/>
</dbReference>
<keyword evidence="10" id="KW-0540">Nuclease</keyword>
<keyword evidence="12" id="KW-0378">Hydrolase</keyword>
<feature type="domain" description="Endonuclease/exonuclease/phosphatase" evidence="21">
    <location>
        <begin position="272"/>
        <end position="365"/>
    </location>
</feature>
<evidence type="ECO:0000313" key="22">
    <source>
        <dbReference type="Ensembl" id="ENSAPLP00000032164.1"/>
    </source>
</evidence>
<feature type="compositionally biased region" description="Basic residues" evidence="20">
    <location>
        <begin position="121"/>
        <end position="130"/>
    </location>
</feature>
<feature type="region of interest" description="Disordered" evidence="20">
    <location>
        <begin position="102"/>
        <end position="133"/>
    </location>
</feature>
<evidence type="ECO:0000256" key="11">
    <source>
        <dbReference type="ARBA" id="ARBA00022759"/>
    </source>
</evidence>
<evidence type="ECO:0000259" key="21">
    <source>
        <dbReference type="Pfam" id="PF03372"/>
    </source>
</evidence>
<accession>A0A493U299</accession>
<dbReference type="Gene3D" id="3.60.10.10">
    <property type="entry name" value="Endonuclease/exonuclease/phosphatase"/>
    <property type="match status" value="1"/>
</dbReference>
<dbReference type="SUPFAM" id="SSF56219">
    <property type="entry name" value="DNase I-like"/>
    <property type="match status" value="1"/>
</dbReference>
<evidence type="ECO:0000256" key="8">
    <source>
        <dbReference type="ARBA" id="ARBA00022525"/>
    </source>
</evidence>
<dbReference type="Pfam" id="PF03372">
    <property type="entry name" value="Exo_endo_phos"/>
    <property type="match status" value="1"/>
</dbReference>
<evidence type="ECO:0000256" key="14">
    <source>
        <dbReference type="ARBA" id="ARBA00023157"/>
    </source>
</evidence>
<dbReference type="InterPro" id="IPR005135">
    <property type="entry name" value="Endo/exonuclease/phosphatase"/>
</dbReference>
<dbReference type="GO" id="GO:0042588">
    <property type="term" value="C:zymogen granule"/>
    <property type="evidence" value="ECO:0007669"/>
    <property type="project" value="UniProtKB-SubCell"/>
</dbReference>
<keyword evidence="23" id="KW-1185">Reference proteome</keyword>
<dbReference type="InterPro" id="IPR016202">
    <property type="entry name" value="DNase_I"/>
</dbReference>
<keyword evidence="9" id="KW-0053">Apoptosis</keyword>
<evidence type="ECO:0000313" key="23">
    <source>
        <dbReference type="Proteomes" id="UP000016666"/>
    </source>
</evidence>
<protein>
    <recommendedName>
        <fullName evidence="7">Deoxyribonuclease-1</fullName>
        <ecNumber evidence="6">3.1.21.1</ecNumber>
    </recommendedName>
    <alternativeName>
        <fullName evidence="19">Deoxyribonuclease I</fullName>
    </alternativeName>
</protein>
<evidence type="ECO:0000256" key="19">
    <source>
        <dbReference type="ARBA" id="ARBA00032340"/>
    </source>
</evidence>
<dbReference type="EC" id="3.1.21.1" evidence="6"/>
<evidence type="ECO:0000256" key="12">
    <source>
        <dbReference type="ARBA" id="ARBA00022801"/>
    </source>
</evidence>
<evidence type="ECO:0000256" key="20">
    <source>
        <dbReference type="SAM" id="MobiDB-lite"/>
    </source>
</evidence>
<dbReference type="InterPro" id="IPR036691">
    <property type="entry name" value="Endo/exonu/phosph_ase_sf"/>
</dbReference>
<evidence type="ECO:0000256" key="10">
    <source>
        <dbReference type="ARBA" id="ARBA00022722"/>
    </source>
</evidence>
<dbReference type="InterPro" id="IPR033125">
    <property type="entry name" value="DNASE_I_2"/>
</dbReference>
<dbReference type="STRING" id="8840.ENSAPLP00000032164"/>
<reference evidence="22" key="3">
    <citation type="submission" date="2025-09" db="UniProtKB">
        <authorList>
            <consortium name="Ensembl"/>
        </authorList>
    </citation>
    <scope>IDENTIFICATION</scope>
</reference>
<comment type="cofactor">
    <cofactor evidence="2">
        <name>Ca(2+)</name>
        <dbReference type="ChEBI" id="CHEBI:29108"/>
    </cofactor>
</comment>
<keyword evidence="11" id="KW-0255">Endonuclease</keyword>
<dbReference type="PROSITE" id="PS00918">
    <property type="entry name" value="DNASE_I_2"/>
    <property type="match status" value="1"/>
</dbReference>
<dbReference type="AlphaFoldDB" id="A0A493U299"/>
<dbReference type="PANTHER" id="PTHR11371">
    <property type="entry name" value="DEOXYRIBONUCLEASE"/>
    <property type="match status" value="1"/>
</dbReference>
<dbReference type="GO" id="GO:0005635">
    <property type="term" value="C:nuclear envelope"/>
    <property type="evidence" value="ECO:0007669"/>
    <property type="project" value="UniProtKB-SubCell"/>
</dbReference>
<keyword evidence="13" id="KW-0106">Calcium</keyword>
<dbReference type="SMART" id="SM00476">
    <property type="entry name" value="DNaseIc"/>
    <property type="match status" value="1"/>
</dbReference>
<dbReference type="Proteomes" id="UP000016666">
    <property type="component" value="Chromosome 15"/>
</dbReference>
<evidence type="ECO:0000256" key="3">
    <source>
        <dbReference type="ARBA" id="ARBA00004259"/>
    </source>
</evidence>
<feature type="compositionally biased region" description="Low complexity" evidence="20">
    <location>
        <begin position="105"/>
        <end position="115"/>
    </location>
</feature>
<evidence type="ECO:0000256" key="9">
    <source>
        <dbReference type="ARBA" id="ARBA00022703"/>
    </source>
</evidence>
<dbReference type="PRINTS" id="PR00130">
    <property type="entry name" value="DNASEI"/>
</dbReference>
<dbReference type="GeneTree" id="ENSGT00950000182846"/>
<evidence type="ECO:0000256" key="5">
    <source>
        <dbReference type="ARBA" id="ARBA00007359"/>
    </source>
</evidence>
<reference evidence="22 23" key="1">
    <citation type="submission" date="2017-10" db="EMBL/GenBank/DDBJ databases">
        <title>A new Pekin duck reference genome.</title>
        <authorList>
            <person name="Hou Z.-C."/>
            <person name="Zhou Z.-K."/>
            <person name="Zhu F."/>
            <person name="Hou S.-S."/>
        </authorList>
    </citation>
    <scope>NUCLEOTIDE SEQUENCE [LARGE SCALE GENOMIC DNA]</scope>
</reference>